<proteinExistence type="predicted"/>
<protein>
    <submittedName>
        <fullName evidence="1">2'-5' RNA ligase</fullName>
    </submittedName>
</protein>
<dbReference type="EMBL" id="FNXE01000004">
    <property type="protein sequence ID" value="SEH62297.1"/>
    <property type="molecule type" value="Genomic_DNA"/>
</dbReference>
<dbReference type="Pfam" id="PF13563">
    <property type="entry name" value="2_5_RNA_ligase2"/>
    <property type="match status" value="1"/>
</dbReference>
<keyword evidence="2" id="KW-1185">Reference proteome</keyword>
<evidence type="ECO:0000313" key="1">
    <source>
        <dbReference type="EMBL" id="SEH62297.1"/>
    </source>
</evidence>
<reference evidence="1 2" key="1">
    <citation type="submission" date="2016-10" db="EMBL/GenBank/DDBJ databases">
        <authorList>
            <person name="de Groot N.N."/>
        </authorList>
    </citation>
    <scope>NUCLEOTIDE SEQUENCE [LARGE SCALE GENOMIC DNA]</scope>
    <source>
        <strain evidence="1 2">CGMCC 1.10825</strain>
    </source>
</reference>
<dbReference type="InterPro" id="IPR009097">
    <property type="entry name" value="Cyclic_Pdiesterase"/>
</dbReference>
<sequence>MNKYSVVFMPDLKTIELIKLMKLTLADEIGWFNSKNSLAHFTIFEFLEEDINMERIEKQLERIASGINTFDVLCNSYDYFDNGAFYTKPNKSSTEKMRSVMKVILAETNNIKKTITNTTPHLTIGRRLSSDQLQTAQKIFTEIHLSFEIQYLTLRRFDEKIRQFVIYRDFPLLGNSKEIQGSLF</sequence>
<dbReference type="OrthoDB" id="980044at2"/>
<dbReference type="STRING" id="1159016.SAMN02927937_00552"/>
<dbReference type="AlphaFoldDB" id="A0A1H6JSL2"/>
<organism evidence="1 2">
    <name type="scientific">Paenimyroides marinum</name>
    <dbReference type="NCBI Taxonomy" id="1159016"/>
    <lineage>
        <taxon>Bacteria</taxon>
        <taxon>Pseudomonadati</taxon>
        <taxon>Bacteroidota</taxon>
        <taxon>Flavobacteriia</taxon>
        <taxon>Flavobacteriales</taxon>
        <taxon>Flavobacteriaceae</taxon>
        <taxon>Paenimyroides</taxon>
    </lineage>
</organism>
<dbReference type="Proteomes" id="UP000199634">
    <property type="component" value="Unassembled WGS sequence"/>
</dbReference>
<accession>A0A1H6JSL2</accession>
<dbReference type="GO" id="GO:0016874">
    <property type="term" value="F:ligase activity"/>
    <property type="evidence" value="ECO:0007669"/>
    <property type="project" value="UniProtKB-KW"/>
</dbReference>
<dbReference type="RefSeq" id="WP_091096073.1">
    <property type="nucleotide sequence ID" value="NZ_FNXE01000004.1"/>
</dbReference>
<evidence type="ECO:0000313" key="2">
    <source>
        <dbReference type="Proteomes" id="UP000199634"/>
    </source>
</evidence>
<gene>
    <name evidence="1" type="ORF">SAMN02927937_00552</name>
</gene>
<keyword evidence="1" id="KW-0436">Ligase</keyword>
<dbReference type="SUPFAM" id="SSF55144">
    <property type="entry name" value="LigT-like"/>
    <property type="match status" value="1"/>
</dbReference>
<dbReference type="Gene3D" id="3.90.1140.10">
    <property type="entry name" value="Cyclic phosphodiesterase"/>
    <property type="match status" value="1"/>
</dbReference>
<name>A0A1H6JSL2_9FLAO</name>